<dbReference type="GO" id="GO:0005829">
    <property type="term" value="C:cytosol"/>
    <property type="evidence" value="ECO:0007669"/>
    <property type="project" value="TreeGrafter"/>
</dbReference>
<dbReference type="GO" id="GO:0051082">
    <property type="term" value="F:unfolded protein binding"/>
    <property type="evidence" value="ECO:0007669"/>
    <property type="project" value="InterPro"/>
</dbReference>
<reference evidence="4" key="1">
    <citation type="submission" date="2020-11" db="EMBL/GenBank/DDBJ databases">
        <authorList>
            <consortium name="DOE Joint Genome Institute"/>
            <person name="Ahrendt S."/>
            <person name="Riley R."/>
            <person name="Andreopoulos W."/>
            <person name="Labutti K."/>
            <person name="Pangilinan J."/>
            <person name="Ruiz-Duenas F.J."/>
            <person name="Barrasa J.M."/>
            <person name="Sanchez-Garcia M."/>
            <person name="Camarero S."/>
            <person name="Miyauchi S."/>
            <person name="Serrano A."/>
            <person name="Linde D."/>
            <person name="Babiker R."/>
            <person name="Drula E."/>
            <person name="Ayuso-Fernandez I."/>
            <person name="Pacheco R."/>
            <person name="Padilla G."/>
            <person name="Ferreira P."/>
            <person name="Barriuso J."/>
            <person name="Kellner H."/>
            <person name="Castanera R."/>
            <person name="Alfaro M."/>
            <person name="Ramirez L."/>
            <person name="Pisabarro A.G."/>
            <person name="Kuo A."/>
            <person name="Tritt A."/>
            <person name="Lipzen A."/>
            <person name="He G."/>
            <person name="Yan M."/>
            <person name="Ng V."/>
            <person name="Cullen D."/>
            <person name="Martin F."/>
            <person name="Rosso M.-N."/>
            <person name="Henrissat B."/>
            <person name="Hibbett D."/>
            <person name="Martinez A.T."/>
            <person name="Grigoriev I.V."/>
        </authorList>
    </citation>
    <scope>NUCLEOTIDE SEQUENCE</scope>
    <source>
        <strain evidence="4">ATCC 90797</strain>
    </source>
</reference>
<dbReference type="OrthoDB" id="10250354at2759"/>
<gene>
    <name evidence="4" type="ORF">BDN71DRAFT_1511830</name>
</gene>
<dbReference type="AlphaFoldDB" id="A0A9P6DBJ9"/>
<comment type="caution">
    <text evidence="4">The sequence shown here is derived from an EMBL/GenBank/DDBJ whole genome shotgun (WGS) entry which is preliminary data.</text>
</comment>
<evidence type="ECO:0000313" key="4">
    <source>
        <dbReference type="EMBL" id="KAF9489773.1"/>
    </source>
</evidence>
<dbReference type="PANTHER" id="PTHR24078">
    <property type="entry name" value="DNAJ HOMOLOG SUBFAMILY C MEMBER"/>
    <property type="match status" value="1"/>
</dbReference>
<evidence type="ECO:0000256" key="2">
    <source>
        <dbReference type="SAM" id="MobiDB-lite"/>
    </source>
</evidence>
<keyword evidence="5" id="KW-1185">Reference proteome</keyword>
<dbReference type="Gene3D" id="2.60.260.20">
    <property type="entry name" value="Urease metallochaperone UreE, N-terminal domain"/>
    <property type="match status" value="2"/>
</dbReference>
<dbReference type="InterPro" id="IPR051339">
    <property type="entry name" value="DnaJ_subfamily_B"/>
</dbReference>
<proteinExistence type="predicted"/>
<dbReference type="Proteomes" id="UP000807025">
    <property type="component" value="Unassembled WGS sequence"/>
</dbReference>
<feature type="compositionally biased region" description="Basic and acidic residues" evidence="2">
    <location>
        <begin position="160"/>
        <end position="174"/>
    </location>
</feature>
<dbReference type="CDD" id="cd06257">
    <property type="entry name" value="DnaJ"/>
    <property type="match status" value="1"/>
</dbReference>
<name>A0A9P6DBJ9_PLEER</name>
<dbReference type="EMBL" id="MU154660">
    <property type="protein sequence ID" value="KAF9489773.1"/>
    <property type="molecule type" value="Genomic_DNA"/>
</dbReference>
<dbReference type="Pfam" id="PF01556">
    <property type="entry name" value="DnaJ_C"/>
    <property type="match status" value="1"/>
</dbReference>
<evidence type="ECO:0000256" key="1">
    <source>
        <dbReference type="ARBA" id="ARBA00023186"/>
    </source>
</evidence>
<protein>
    <submittedName>
        <fullName evidence="4">DnaJ-domain-containing protein</fullName>
    </submittedName>
</protein>
<dbReference type="CDD" id="cd10747">
    <property type="entry name" value="DnaJ_C"/>
    <property type="match status" value="1"/>
</dbReference>
<dbReference type="PROSITE" id="PS50076">
    <property type="entry name" value="DNAJ_2"/>
    <property type="match status" value="1"/>
</dbReference>
<evidence type="ECO:0000313" key="5">
    <source>
        <dbReference type="Proteomes" id="UP000807025"/>
    </source>
</evidence>
<dbReference type="GO" id="GO:0006457">
    <property type="term" value="P:protein folding"/>
    <property type="evidence" value="ECO:0007669"/>
    <property type="project" value="InterPro"/>
</dbReference>
<dbReference type="InterPro" id="IPR002939">
    <property type="entry name" value="DnaJ_C"/>
</dbReference>
<keyword evidence="1" id="KW-0143">Chaperone</keyword>
<feature type="domain" description="J" evidence="3">
    <location>
        <begin position="9"/>
        <end position="67"/>
    </location>
</feature>
<accession>A0A9P6DBJ9</accession>
<dbReference type="InterPro" id="IPR001623">
    <property type="entry name" value="DnaJ_domain"/>
</dbReference>
<dbReference type="Gene3D" id="1.10.287.110">
    <property type="entry name" value="DnaJ domain"/>
    <property type="match status" value="1"/>
</dbReference>
<dbReference type="GO" id="GO:0051087">
    <property type="term" value="F:protein-folding chaperone binding"/>
    <property type="evidence" value="ECO:0007669"/>
    <property type="project" value="TreeGrafter"/>
</dbReference>
<dbReference type="SUPFAM" id="SSF46565">
    <property type="entry name" value="Chaperone J-domain"/>
    <property type="match status" value="1"/>
</dbReference>
<organism evidence="4 5">
    <name type="scientific">Pleurotus eryngii</name>
    <name type="common">Boletus of the steppes</name>
    <dbReference type="NCBI Taxonomy" id="5323"/>
    <lineage>
        <taxon>Eukaryota</taxon>
        <taxon>Fungi</taxon>
        <taxon>Dikarya</taxon>
        <taxon>Basidiomycota</taxon>
        <taxon>Agaricomycotina</taxon>
        <taxon>Agaricomycetes</taxon>
        <taxon>Agaricomycetidae</taxon>
        <taxon>Agaricales</taxon>
        <taxon>Pleurotineae</taxon>
        <taxon>Pleurotaceae</taxon>
        <taxon>Pleurotus</taxon>
    </lineage>
</organism>
<feature type="region of interest" description="Disordered" evidence="2">
    <location>
        <begin position="132"/>
        <end position="185"/>
    </location>
</feature>
<feature type="region of interest" description="Disordered" evidence="2">
    <location>
        <begin position="67"/>
        <end position="110"/>
    </location>
</feature>
<dbReference type="InterPro" id="IPR008971">
    <property type="entry name" value="HSP40/DnaJ_pept-bd"/>
</dbReference>
<feature type="compositionally biased region" description="Low complexity" evidence="2">
    <location>
        <begin position="101"/>
        <end position="110"/>
    </location>
</feature>
<dbReference type="InterPro" id="IPR036869">
    <property type="entry name" value="J_dom_sf"/>
</dbReference>
<dbReference type="SUPFAM" id="SSF49493">
    <property type="entry name" value="HSP40/DnaJ peptide-binding domain"/>
    <property type="match status" value="1"/>
</dbReference>
<dbReference type="PRINTS" id="PR00625">
    <property type="entry name" value="JDOMAIN"/>
</dbReference>
<dbReference type="Pfam" id="PF00226">
    <property type="entry name" value="DnaJ"/>
    <property type="match status" value="1"/>
</dbReference>
<dbReference type="PANTHER" id="PTHR24078:SF553">
    <property type="entry name" value="DNAJ HOMOLOG SUBFAMILY B MEMBER 5"/>
    <property type="match status" value="1"/>
</dbReference>
<evidence type="ECO:0000259" key="3">
    <source>
        <dbReference type="PROSITE" id="PS50076"/>
    </source>
</evidence>
<dbReference type="GO" id="GO:0006413">
    <property type="term" value="P:translational initiation"/>
    <property type="evidence" value="ECO:0007669"/>
    <property type="project" value="TreeGrafter"/>
</dbReference>
<sequence>MLPQLSYADCFSILGLSTDATNEQIKVAYKRLALQWHPDRHAENKDFATERFVEVSNAYRTVLRERRSHSQDLREVPQLPGSPRNFPIPTSLRHVSTGYNSSTDSSSTQDSYHFQAKDIGGDAYFVHTLPYQHQQGTPRKSERYDPAPTPIPRKATLPTEARESSRRRNAEQGWERTTTSPKRRTATPLYADTTHEQTFVHPSDIPSEWIFYLHLSLEELFKGKACRFQLSRTLRSGRQKEAVVDFRVPPGCQHGTRFVCRGVGHERVDGSTQDVVFVVDELRHDRFFRIEDDLMANVIVPWASYAGAGGQIYIEGLDGKQHAIIQPQQSSARRLALKGVRTIVGAGMPIPEGERVIGRGDLVVCWEVAHPSAASRWDGLKRALHLRR</sequence>
<dbReference type="SMART" id="SM00271">
    <property type="entry name" value="DnaJ"/>
    <property type="match status" value="1"/>
</dbReference>